<gene>
    <name evidence="3" type="ORF">HYC85_017651</name>
</gene>
<accession>A0A7J7GVU5</accession>
<dbReference type="EMBL" id="JACBKZ010000008">
    <property type="protein sequence ID" value="KAF5943574.1"/>
    <property type="molecule type" value="Genomic_DNA"/>
</dbReference>
<comment type="caution">
    <text evidence="3">The sequence shown here is derived from an EMBL/GenBank/DDBJ whole genome shotgun (WGS) entry which is preliminary data.</text>
</comment>
<sequence>MGYEALLLIVVTSMVRTGWCGVGLTTMKLIELLNSQEFETMPPCPGRSGGRKGGTSFGTSSSSRGDTAKHDECERLVRLYKECKIDRSSNCDFYLGRRPDGCPDFNKDWFETAVISFFKLFGEKYDYELLTKRDECERLVRLYKKCETNKLSDCDYHLERRPEGCTDFSKGTSFGTSSSRRDYDWFETAVISFFKLFGENYDYELLTKREECERLVGLYKVCKTNKLSHCDVYLEQRPEGCPDFNKGEY</sequence>
<organism evidence="3 4">
    <name type="scientific">Camellia sinensis</name>
    <name type="common">Tea plant</name>
    <name type="synonym">Thea sinensis</name>
    <dbReference type="NCBI Taxonomy" id="4442"/>
    <lineage>
        <taxon>Eukaryota</taxon>
        <taxon>Viridiplantae</taxon>
        <taxon>Streptophyta</taxon>
        <taxon>Embryophyta</taxon>
        <taxon>Tracheophyta</taxon>
        <taxon>Spermatophyta</taxon>
        <taxon>Magnoliopsida</taxon>
        <taxon>eudicotyledons</taxon>
        <taxon>Gunneridae</taxon>
        <taxon>Pentapetalae</taxon>
        <taxon>asterids</taxon>
        <taxon>Ericales</taxon>
        <taxon>Theaceae</taxon>
        <taxon>Camellia</taxon>
    </lineage>
</organism>
<reference evidence="4" key="1">
    <citation type="journal article" date="2020" name="Nat. Commun.">
        <title>Genome assembly of wild tea tree DASZ reveals pedigree and selection history of tea varieties.</title>
        <authorList>
            <person name="Zhang W."/>
            <person name="Zhang Y."/>
            <person name="Qiu H."/>
            <person name="Guo Y."/>
            <person name="Wan H."/>
            <person name="Zhang X."/>
            <person name="Scossa F."/>
            <person name="Alseekh S."/>
            <person name="Zhang Q."/>
            <person name="Wang P."/>
            <person name="Xu L."/>
            <person name="Schmidt M.H."/>
            <person name="Jia X."/>
            <person name="Li D."/>
            <person name="Zhu A."/>
            <person name="Guo F."/>
            <person name="Chen W."/>
            <person name="Ni D."/>
            <person name="Usadel B."/>
            <person name="Fernie A.R."/>
            <person name="Wen W."/>
        </authorList>
    </citation>
    <scope>NUCLEOTIDE SEQUENCE [LARGE SCALE GENOMIC DNA]</scope>
    <source>
        <strain evidence="4">cv. G240</strain>
    </source>
</reference>
<feature type="signal peptide" evidence="2">
    <location>
        <begin position="1"/>
        <end position="20"/>
    </location>
</feature>
<dbReference type="Proteomes" id="UP000593564">
    <property type="component" value="Unassembled WGS sequence"/>
</dbReference>
<evidence type="ECO:0000313" key="3">
    <source>
        <dbReference type="EMBL" id="KAF5943574.1"/>
    </source>
</evidence>
<keyword evidence="2" id="KW-0732">Signal</keyword>
<feature type="compositionally biased region" description="Gly residues" evidence="1">
    <location>
        <begin position="47"/>
        <end position="56"/>
    </location>
</feature>
<protein>
    <submittedName>
        <fullName evidence="3">Uncharacterized protein</fullName>
    </submittedName>
</protein>
<evidence type="ECO:0000313" key="4">
    <source>
        <dbReference type="Proteomes" id="UP000593564"/>
    </source>
</evidence>
<feature type="chain" id="PRO_5029727246" evidence="2">
    <location>
        <begin position="21"/>
        <end position="249"/>
    </location>
</feature>
<evidence type="ECO:0000256" key="1">
    <source>
        <dbReference type="SAM" id="MobiDB-lite"/>
    </source>
</evidence>
<proteinExistence type="predicted"/>
<feature type="region of interest" description="Disordered" evidence="1">
    <location>
        <begin position="42"/>
        <end position="67"/>
    </location>
</feature>
<dbReference type="AlphaFoldDB" id="A0A7J7GVU5"/>
<reference evidence="3 4" key="2">
    <citation type="submission" date="2020-07" db="EMBL/GenBank/DDBJ databases">
        <title>Genome assembly of wild tea tree DASZ reveals pedigree and selection history of tea varieties.</title>
        <authorList>
            <person name="Zhang W."/>
        </authorList>
    </citation>
    <scope>NUCLEOTIDE SEQUENCE [LARGE SCALE GENOMIC DNA]</scope>
    <source>
        <strain evidence="4">cv. G240</strain>
        <tissue evidence="3">Leaf</tissue>
    </source>
</reference>
<evidence type="ECO:0000256" key="2">
    <source>
        <dbReference type="SAM" id="SignalP"/>
    </source>
</evidence>
<keyword evidence="4" id="KW-1185">Reference proteome</keyword>
<name>A0A7J7GVU5_CAMSI</name>